<dbReference type="PIRSF" id="PIRSF001434">
    <property type="entry name" value="CGS"/>
    <property type="match status" value="1"/>
</dbReference>
<comment type="similarity">
    <text evidence="2 5">Belongs to the trans-sulfuration enzymes family.</text>
</comment>
<evidence type="ECO:0000256" key="2">
    <source>
        <dbReference type="ARBA" id="ARBA00009077"/>
    </source>
</evidence>
<organism evidence="6 7">
    <name type="scientific">Aeromicrobium endophyticum</name>
    <dbReference type="NCBI Taxonomy" id="2292704"/>
    <lineage>
        <taxon>Bacteria</taxon>
        <taxon>Bacillati</taxon>
        <taxon>Actinomycetota</taxon>
        <taxon>Actinomycetes</taxon>
        <taxon>Propionibacteriales</taxon>
        <taxon>Nocardioidaceae</taxon>
        <taxon>Aeromicrobium</taxon>
    </lineage>
</organism>
<evidence type="ECO:0000256" key="5">
    <source>
        <dbReference type="RuleBase" id="RU362118"/>
    </source>
</evidence>
<dbReference type="GO" id="GO:0003962">
    <property type="term" value="F:cystathionine gamma-synthase activity"/>
    <property type="evidence" value="ECO:0007669"/>
    <property type="project" value="TreeGrafter"/>
</dbReference>
<dbReference type="Pfam" id="PF01053">
    <property type="entry name" value="Cys_Met_Meta_PP"/>
    <property type="match status" value="1"/>
</dbReference>
<dbReference type="GO" id="GO:0019346">
    <property type="term" value="P:transsulfuration"/>
    <property type="evidence" value="ECO:0007669"/>
    <property type="project" value="InterPro"/>
</dbReference>
<keyword evidence="7" id="KW-1185">Reference proteome</keyword>
<dbReference type="Gene3D" id="3.40.640.10">
    <property type="entry name" value="Type I PLP-dependent aspartate aminotransferase-like (Major domain)"/>
    <property type="match status" value="1"/>
</dbReference>
<dbReference type="InterPro" id="IPR015421">
    <property type="entry name" value="PyrdxlP-dep_Trfase_major"/>
</dbReference>
<evidence type="ECO:0000313" key="6">
    <source>
        <dbReference type="EMBL" id="REK70588.1"/>
    </source>
</evidence>
<sequence length="355" mass="37344">MHGHELSPSTIAVAAGRPDRVPGGPLNAPITLASALVPGGGSEYGRQGNPTWAPFETVLGALEGGRALAFSSGVAASAALFDLVPTGAVVVAPRGAYYGTVVQLVERDRRGQIQLRLVDIDDTAQVIAACEGAALLWIESPTNPALEIADIETIAHAATQAGAAVAVDNTFATPLRQKPLELGADFSVHSASKLLSGHSDVILGAIVTADDRAHAALEKRRTVLGAIPGAMETWLAVRGMRTLHVRLDRAEANATELHRRLSASRHVAYSRYPGFGTIISFEVTGGAAAAQKMTEQSDVITYATSLGGVESTWERRRRHPGEPESVPEGLIRLSVGIEDVEDLWIDIQNVLAAVV</sequence>
<dbReference type="RefSeq" id="WP_119705176.1">
    <property type="nucleotide sequence ID" value="NZ_JBHSOI010000002.1"/>
</dbReference>
<proteinExistence type="inferred from homology"/>
<dbReference type="PANTHER" id="PTHR11808:SF15">
    <property type="entry name" value="CYSTATHIONINE GAMMA-LYASE"/>
    <property type="match status" value="1"/>
</dbReference>
<dbReference type="Gene3D" id="3.90.1150.10">
    <property type="entry name" value="Aspartate Aminotransferase, domain 1"/>
    <property type="match status" value="1"/>
</dbReference>
<dbReference type="InterPro" id="IPR000277">
    <property type="entry name" value="Cys/Met-Metab_PyrdxlP-dep_enz"/>
</dbReference>
<dbReference type="GO" id="GO:0005737">
    <property type="term" value="C:cytoplasm"/>
    <property type="evidence" value="ECO:0007669"/>
    <property type="project" value="TreeGrafter"/>
</dbReference>
<comment type="cofactor">
    <cofactor evidence="1 5">
        <name>pyridoxal 5'-phosphate</name>
        <dbReference type="ChEBI" id="CHEBI:597326"/>
    </cofactor>
</comment>
<dbReference type="Proteomes" id="UP000265581">
    <property type="component" value="Unassembled WGS sequence"/>
</dbReference>
<keyword evidence="3 4" id="KW-0663">Pyridoxal phosphate</keyword>
<dbReference type="InterPro" id="IPR015424">
    <property type="entry name" value="PyrdxlP-dep_Trfase"/>
</dbReference>
<evidence type="ECO:0000256" key="1">
    <source>
        <dbReference type="ARBA" id="ARBA00001933"/>
    </source>
</evidence>
<dbReference type="GO" id="GO:0019343">
    <property type="term" value="P:cysteine biosynthetic process via cystathionine"/>
    <property type="evidence" value="ECO:0007669"/>
    <property type="project" value="TreeGrafter"/>
</dbReference>
<evidence type="ECO:0000256" key="3">
    <source>
        <dbReference type="ARBA" id="ARBA00022898"/>
    </source>
</evidence>
<name>A0A371P4U8_9ACTN</name>
<dbReference type="GO" id="GO:0004123">
    <property type="term" value="F:cystathionine gamma-lyase activity"/>
    <property type="evidence" value="ECO:0007669"/>
    <property type="project" value="TreeGrafter"/>
</dbReference>
<dbReference type="OrthoDB" id="9780685at2"/>
<evidence type="ECO:0000256" key="4">
    <source>
        <dbReference type="PIRSR" id="PIRSR001434-2"/>
    </source>
</evidence>
<gene>
    <name evidence="6" type="ORF">DX116_15830</name>
</gene>
<feature type="modified residue" description="N6-(pyridoxal phosphate)lysine" evidence="4">
    <location>
        <position position="193"/>
    </location>
</feature>
<dbReference type="GO" id="GO:0030170">
    <property type="term" value="F:pyridoxal phosphate binding"/>
    <property type="evidence" value="ECO:0007669"/>
    <property type="project" value="InterPro"/>
</dbReference>
<dbReference type="SUPFAM" id="SSF53383">
    <property type="entry name" value="PLP-dependent transferases"/>
    <property type="match status" value="1"/>
</dbReference>
<dbReference type="AlphaFoldDB" id="A0A371P4U8"/>
<dbReference type="PANTHER" id="PTHR11808">
    <property type="entry name" value="TRANS-SULFURATION ENZYME FAMILY MEMBER"/>
    <property type="match status" value="1"/>
</dbReference>
<reference evidence="6 7" key="1">
    <citation type="submission" date="2018-08" db="EMBL/GenBank/DDBJ databases">
        <title>Aeromicrobium sp. M2KJ-4, whole genome shotgun sequence.</title>
        <authorList>
            <person name="Tuo L."/>
        </authorList>
    </citation>
    <scope>NUCLEOTIDE SEQUENCE [LARGE SCALE GENOMIC DNA]</scope>
    <source>
        <strain evidence="6 7">M2KJ-4</strain>
    </source>
</reference>
<accession>A0A371P4U8</accession>
<dbReference type="InterPro" id="IPR015422">
    <property type="entry name" value="PyrdxlP-dep_Trfase_small"/>
</dbReference>
<comment type="caution">
    <text evidence="6">The sequence shown here is derived from an EMBL/GenBank/DDBJ whole genome shotgun (WGS) entry which is preliminary data.</text>
</comment>
<evidence type="ECO:0000313" key="7">
    <source>
        <dbReference type="Proteomes" id="UP000265581"/>
    </source>
</evidence>
<protein>
    <submittedName>
        <fullName evidence="6">Cystathionine gamma-synthase</fullName>
    </submittedName>
</protein>
<dbReference type="EMBL" id="QUBR01000002">
    <property type="protein sequence ID" value="REK70588.1"/>
    <property type="molecule type" value="Genomic_DNA"/>
</dbReference>